<dbReference type="AlphaFoldDB" id="A0A1H6G102"/>
<protein>
    <submittedName>
        <fullName evidence="2">Uncharacterized protein</fullName>
    </submittedName>
</protein>
<accession>A0A1H6G102</accession>
<sequence length="297" mass="31819">MSEQTRRRLLLATGCATVGTLAGCLDELSASSDDTGDDDSDSGGSDSERAGAVTDDGTVDYPAFVDDDITVDEDEQRIEYPDPDVEFVLEVELSGEEDVSITRELATDARAVYVAPAYDDGFTHHVFANEAFVADEAWNAFTSEDGEEIDEQSFSFDELEEGIFHDTVSLSTASERAIVADADLERVERGEDDVTAVAIGESLGGENEISTPEVYFDSSHESDGEGTYTVEFAHEGGDELETDSLTAIVGGDTHDVSFETDSITVGDVVTIEDVPEGETLSLVFDDEAVIAEIAVDD</sequence>
<name>A0A1H6G102_9EURY</name>
<dbReference type="Proteomes" id="UP000199112">
    <property type="component" value="Unassembled WGS sequence"/>
</dbReference>
<keyword evidence="3" id="KW-1185">Reference proteome</keyword>
<feature type="region of interest" description="Disordered" evidence="1">
    <location>
        <begin position="27"/>
        <end position="59"/>
    </location>
</feature>
<gene>
    <name evidence="2" type="ORF">SAMN04487967_2332</name>
</gene>
<evidence type="ECO:0000256" key="1">
    <source>
        <dbReference type="SAM" id="MobiDB-lite"/>
    </source>
</evidence>
<evidence type="ECO:0000313" key="3">
    <source>
        <dbReference type="Proteomes" id="UP000199112"/>
    </source>
</evidence>
<proteinExistence type="predicted"/>
<evidence type="ECO:0000313" key="2">
    <source>
        <dbReference type="EMBL" id="SEH15953.1"/>
    </source>
</evidence>
<organism evidence="2 3">
    <name type="scientific">Natronorubrum sediminis</name>
    <dbReference type="NCBI Taxonomy" id="640943"/>
    <lineage>
        <taxon>Archaea</taxon>
        <taxon>Methanobacteriati</taxon>
        <taxon>Methanobacteriota</taxon>
        <taxon>Stenosarchaea group</taxon>
        <taxon>Halobacteria</taxon>
        <taxon>Halobacteriales</taxon>
        <taxon>Natrialbaceae</taxon>
        <taxon>Natronorubrum</taxon>
    </lineage>
</organism>
<dbReference type="OrthoDB" id="241375at2157"/>
<dbReference type="PROSITE" id="PS51257">
    <property type="entry name" value="PROKAR_LIPOPROTEIN"/>
    <property type="match status" value="1"/>
</dbReference>
<reference evidence="3" key="1">
    <citation type="submission" date="2016-10" db="EMBL/GenBank/DDBJ databases">
        <authorList>
            <person name="Varghese N."/>
            <person name="Submissions S."/>
        </authorList>
    </citation>
    <scope>NUCLEOTIDE SEQUENCE [LARGE SCALE GENOMIC DNA]</scope>
    <source>
        <strain evidence="3">CGMCC 1.8981</strain>
    </source>
</reference>
<dbReference type="RefSeq" id="WP_090507155.1">
    <property type="nucleotide sequence ID" value="NZ_FNWL01000002.1"/>
</dbReference>
<dbReference type="EMBL" id="FNWL01000002">
    <property type="protein sequence ID" value="SEH15953.1"/>
    <property type="molecule type" value="Genomic_DNA"/>
</dbReference>